<dbReference type="PANTHER" id="PTHR42188:SF1">
    <property type="entry name" value="23S RRNA-SPECIFIC ENDONUCLEASE VAPC20"/>
    <property type="match status" value="1"/>
</dbReference>
<evidence type="ECO:0000313" key="6">
    <source>
        <dbReference type="EMBL" id="WBE14017.1"/>
    </source>
</evidence>
<dbReference type="Proteomes" id="UP000052103">
    <property type="component" value="Segment"/>
</dbReference>
<protein>
    <submittedName>
        <fullName evidence="6">VapC-like ribonuclease</fullName>
    </submittedName>
</protein>
<dbReference type="GO" id="GO:0016075">
    <property type="term" value="P:rRNA catabolic process"/>
    <property type="evidence" value="ECO:0007669"/>
    <property type="project" value="TreeGrafter"/>
</dbReference>
<evidence type="ECO:0000259" key="5">
    <source>
        <dbReference type="Pfam" id="PF01850"/>
    </source>
</evidence>
<evidence type="ECO:0000256" key="1">
    <source>
        <dbReference type="ARBA" id="ARBA00022649"/>
    </source>
</evidence>
<dbReference type="Gene3D" id="3.40.50.1010">
    <property type="entry name" value="5'-nuclease"/>
    <property type="match status" value="1"/>
</dbReference>
<sequence>MTAVVDTSVLFAHRSAHDEYHEQAREIIQGVDHGQLPDFHITDHVLAETLNLIFNKGNHQKATETMDLLIKGSHFQLQHTPKTDFNSTQALFRRYSHLSFVDASIVAYMQRMGIEYLYSFDDDFDSIEGVTRINSAIDPR</sequence>
<reference evidence="6 7" key="1">
    <citation type="journal article" date="2003" name="FEMS Microbiol. Lett.">
        <title>Characterization of a novel plasmid from extremely halophilic Archaea: nucleotide sequence and function analysis.</title>
        <authorList>
            <person name="Ye X."/>
            <person name="Ou J."/>
            <person name="Ni L."/>
            <person name="Shi W."/>
            <person name="Shen P."/>
        </authorList>
    </citation>
    <scope>NUCLEOTIDE SEQUENCE [LARGE SCALE GENOMIC DNA]</scope>
</reference>
<evidence type="ECO:0000256" key="3">
    <source>
        <dbReference type="ARBA" id="ARBA00022723"/>
    </source>
</evidence>
<dbReference type="GO" id="GO:0004521">
    <property type="term" value="F:RNA endonuclease activity"/>
    <property type="evidence" value="ECO:0007669"/>
    <property type="project" value="InterPro"/>
</dbReference>
<keyword evidence="7" id="KW-1185">Reference proteome</keyword>
<keyword evidence="1" id="KW-1277">Toxin-antitoxin system</keyword>
<dbReference type="GO" id="GO:0046872">
    <property type="term" value="F:metal ion binding"/>
    <property type="evidence" value="ECO:0007669"/>
    <property type="project" value="UniProtKB-KW"/>
</dbReference>
<dbReference type="InterPro" id="IPR029060">
    <property type="entry name" value="PIN-like_dom_sf"/>
</dbReference>
<dbReference type="KEGG" id="vg:60339528"/>
<evidence type="ECO:0000256" key="4">
    <source>
        <dbReference type="ARBA" id="ARBA00022801"/>
    </source>
</evidence>
<name>A0AAF0AI02_9VIRU</name>
<evidence type="ECO:0000313" key="7">
    <source>
        <dbReference type="Proteomes" id="UP000052103"/>
    </source>
</evidence>
<organism evidence="6 7">
    <name type="scientific">Saline Natrinema sp. J7-1 virus 1</name>
    <dbReference type="NCBI Taxonomy" id="2847285"/>
    <lineage>
        <taxon>Viruses</taxon>
        <taxon>Singelaviria</taxon>
        <taxon>Helvetiavirae</taxon>
        <taxon>Dividoviricota</taxon>
        <taxon>Laserviricetes</taxon>
        <taxon>Halopanivirales</taxon>
        <taxon>Simuloviridae</taxon>
        <taxon>Yingchengvirus</taxon>
        <taxon>Yingchengvirus sinense</taxon>
        <taxon>Yingchengvirus SNJ1</taxon>
    </lineage>
</organism>
<reference evidence="6 7" key="2">
    <citation type="journal article" date="2012" name="Virology">
        <title>Temperate membrane-containing halophilic archaeal virus SNJ1 has a circular dsDNA genome identical to that of plasmid pHH205.</title>
        <authorList>
            <person name="Zhang Z."/>
            <person name="Liu Y."/>
            <person name="Wang S."/>
            <person name="Yang D."/>
            <person name="Cheng Y."/>
            <person name="Hu J."/>
            <person name="Chen J."/>
            <person name="Mei Y."/>
            <person name="Shen P."/>
            <person name="Bamford D.H."/>
            <person name="Chen X."/>
        </authorList>
    </citation>
    <scope>NUCLEOTIDE SEQUENCE [LARGE SCALE GENOMIC DNA]</scope>
</reference>
<keyword evidence="4" id="KW-0378">Hydrolase</keyword>
<keyword evidence="2" id="KW-0540">Nuclease</keyword>
<dbReference type="InterPro" id="IPR002716">
    <property type="entry name" value="PIN_dom"/>
</dbReference>
<accession>A0AAF0AI02</accession>
<dbReference type="EMBL" id="AY048850">
    <property type="protein sequence ID" value="WBE14017.1"/>
    <property type="molecule type" value="Genomic_DNA"/>
</dbReference>
<evidence type="ECO:0000256" key="2">
    <source>
        <dbReference type="ARBA" id="ARBA00022722"/>
    </source>
</evidence>
<dbReference type="InterPro" id="IPR022907">
    <property type="entry name" value="VapC_family"/>
</dbReference>
<dbReference type="InterPro" id="IPR039018">
    <property type="entry name" value="VapC20-like"/>
</dbReference>
<proteinExistence type="inferred from homology"/>
<dbReference type="HAMAP" id="MF_00265">
    <property type="entry name" value="VapC_Nob1"/>
    <property type="match status" value="1"/>
</dbReference>
<keyword evidence="3" id="KW-0479">Metal-binding</keyword>
<dbReference type="Pfam" id="PF01850">
    <property type="entry name" value="PIN"/>
    <property type="match status" value="1"/>
</dbReference>
<dbReference type="RefSeq" id="YP_010581804.1">
    <property type="nucleotide sequence ID" value="NC_003158.2"/>
</dbReference>
<feature type="domain" description="PIN" evidence="5">
    <location>
        <begin position="4"/>
        <end position="128"/>
    </location>
</feature>
<dbReference type="PANTHER" id="PTHR42188">
    <property type="entry name" value="23S RRNA-SPECIFIC ENDONUCLEASE VAPC20"/>
    <property type="match status" value="1"/>
</dbReference>
<dbReference type="GO" id="GO:0016787">
    <property type="term" value="F:hydrolase activity"/>
    <property type="evidence" value="ECO:0007669"/>
    <property type="project" value="UniProtKB-KW"/>
</dbReference>
<dbReference type="GeneID" id="60339528"/>
<dbReference type="SUPFAM" id="SSF88723">
    <property type="entry name" value="PIN domain-like"/>
    <property type="match status" value="1"/>
</dbReference>